<reference evidence="1" key="1">
    <citation type="journal article" date="2021" name="Proc. Natl. Acad. Sci. U.S.A.">
        <title>A Catalog of Tens of Thousands of Viruses from Human Metagenomes Reveals Hidden Associations with Chronic Diseases.</title>
        <authorList>
            <person name="Tisza M.J."/>
            <person name="Buck C.B."/>
        </authorList>
    </citation>
    <scope>NUCLEOTIDE SEQUENCE</scope>
    <source>
        <strain evidence="1">CtVii20</strain>
    </source>
</reference>
<sequence>MERVRILAESTEPGAYYDAKGRYLKTMGDINVSPGDYVWTNGRTIYGHQTAGEMPYTPVLEDPILPVVAYVPAETPNMGVMEITKNGKSKMFFEGHNVYGYVGDKKHAYVYIIDDHGGRNWYNLNTGECLGSFTPSRACVGYDGSLLTLETGRGAYSGSSNVSKRWRVHVLSNTLGKIYQNRVYTTNRDYNQQGYRFAEPFLIRRNGVIVKTIDLDAYIGKALSKLGSLNARIAAATNDSAHLGTAVEYYYEQNIPIPTPYIRTISLFVVDPIIYKDGTFSASIRISADGYSYNWFVHLIHSDQLNPNPYKSYLSSVKSQGSLYVKDWIAWETNYYLEEGLGRLEGIVQESEDYACEDGLLLGPTMTETEYSTNKEQNVKPTKFITLQGFKATGVIYTEDHPVVDSDGVAKYPVFYAVGTRGGGTIDIYHHYGDKDWSKWEDYPRSLYYDLELSGMLTKAGLLGGGQITLAKSGNFPTEYELNDGYTVKLGSDASGASKIIVYTPQGTKLFEVSSSGSYQYSSMPGNWSAIIVGKVSGDMFLILSASGYPPPIVCRNGKLTMLTNIQYVYNTFTATPYRDKKDLLRKIRKVIDQ</sequence>
<evidence type="ECO:0000313" key="1">
    <source>
        <dbReference type="EMBL" id="DAE16803.1"/>
    </source>
</evidence>
<dbReference type="EMBL" id="BK015631">
    <property type="protein sequence ID" value="DAE16803.1"/>
    <property type="molecule type" value="Genomic_DNA"/>
</dbReference>
<accession>A0A8S5QD76</accession>
<organism evidence="1">
    <name type="scientific">Siphoviridae sp. ctVii20</name>
    <dbReference type="NCBI Taxonomy" id="2825533"/>
    <lineage>
        <taxon>Viruses</taxon>
        <taxon>Duplodnaviria</taxon>
        <taxon>Heunggongvirae</taxon>
        <taxon>Uroviricota</taxon>
        <taxon>Caudoviricetes</taxon>
    </lineage>
</organism>
<protein>
    <submittedName>
        <fullName evidence="1">Uncharacterized protein</fullName>
    </submittedName>
</protein>
<name>A0A8S5QD76_9CAUD</name>
<proteinExistence type="predicted"/>